<keyword evidence="6 9" id="KW-0472">Membrane</keyword>
<evidence type="ECO:0000256" key="7">
    <source>
        <dbReference type="ARBA" id="ARBA00030253"/>
    </source>
</evidence>
<dbReference type="PANTHER" id="PTHR43448:SF2">
    <property type="entry name" value="PROTOHEME IX FARNESYLTRANSFERASE, MITOCHONDRIAL"/>
    <property type="match status" value="1"/>
</dbReference>
<dbReference type="PANTHER" id="PTHR43448">
    <property type="entry name" value="PROTOHEME IX FARNESYLTRANSFERASE, MITOCHONDRIAL"/>
    <property type="match status" value="1"/>
</dbReference>
<name>A0AAW1QPF5_9CHLO</name>
<sequence>MGVGGVSILAVKTNNLTAGLGAANIGLYAAVYTPLKVVSIANTWVGAVVGAIPPLMGWAAAAGQLDAGAGVLAAALYFWQLPHFLALAWLCRADYARGGYRMLSLVDPTGRRTAACALRNCIYLLPLGAVAVWAGVATPAFGYEAALVTGGMTVAAAAFYQAPSSPAARTLFRASLLHLPLFMGGLVLHRVPNTQEHKSQQQLFARLHLKLTGSDLSVTSNLRERWQRASPPAHTALHAASIAPFPFLPVPFEWRCPSKAACQSLEEEESADSKDAGEAEQISH</sequence>
<evidence type="ECO:0000256" key="3">
    <source>
        <dbReference type="ARBA" id="ARBA00022692"/>
    </source>
</evidence>
<comment type="subcellular location">
    <subcellularLocation>
        <location evidence="1">Membrane</location>
        <topology evidence="1">Multi-pass membrane protein</topology>
    </subcellularLocation>
</comment>
<dbReference type="CDD" id="cd13957">
    <property type="entry name" value="PT_UbiA_Cox10"/>
    <property type="match status" value="1"/>
</dbReference>
<feature type="region of interest" description="Disordered" evidence="8">
    <location>
        <begin position="263"/>
        <end position="284"/>
    </location>
</feature>
<dbReference type="GO" id="GO:0008495">
    <property type="term" value="F:protoheme IX farnesyltransferase activity"/>
    <property type="evidence" value="ECO:0007669"/>
    <property type="project" value="InterPro"/>
</dbReference>
<dbReference type="GO" id="GO:0006784">
    <property type="term" value="P:heme A biosynthetic process"/>
    <property type="evidence" value="ECO:0007669"/>
    <property type="project" value="TreeGrafter"/>
</dbReference>
<dbReference type="GO" id="GO:0016020">
    <property type="term" value="C:membrane"/>
    <property type="evidence" value="ECO:0007669"/>
    <property type="project" value="UniProtKB-SubCell"/>
</dbReference>
<accession>A0AAW1QPF5</accession>
<evidence type="ECO:0000313" key="10">
    <source>
        <dbReference type="EMBL" id="KAK9823368.1"/>
    </source>
</evidence>
<dbReference type="Pfam" id="PF01040">
    <property type="entry name" value="UbiA"/>
    <property type="match status" value="1"/>
</dbReference>
<protein>
    <recommendedName>
        <fullName evidence="7">Heme O synthase</fullName>
    </recommendedName>
</protein>
<gene>
    <name evidence="10" type="ORF">WJX72_002264</name>
</gene>
<dbReference type="GO" id="GO:0005739">
    <property type="term" value="C:mitochondrion"/>
    <property type="evidence" value="ECO:0007669"/>
    <property type="project" value="TreeGrafter"/>
</dbReference>
<feature type="transmembrane region" description="Helical" evidence="9">
    <location>
        <begin position="67"/>
        <end position="91"/>
    </location>
</feature>
<keyword evidence="4 9" id="KW-1133">Transmembrane helix</keyword>
<dbReference type="Gene3D" id="1.10.357.140">
    <property type="entry name" value="UbiA prenyltransferase"/>
    <property type="match status" value="1"/>
</dbReference>
<dbReference type="InterPro" id="IPR000537">
    <property type="entry name" value="UbiA_prenyltransferase"/>
</dbReference>
<feature type="transmembrane region" description="Helical" evidence="9">
    <location>
        <begin position="42"/>
        <end position="61"/>
    </location>
</feature>
<keyword evidence="3 9" id="KW-0812">Transmembrane</keyword>
<evidence type="ECO:0000256" key="4">
    <source>
        <dbReference type="ARBA" id="ARBA00022989"/>
    </source>
</evidence>
<evidence type="ECO:0000256" key="1">
    <source>
        <dbReference type="ARBA" id="ARBA00004141"/>
    </source>
</evidence>
<dbReference type="EMBL" id="JALJOR010000002">
    <property type="protein sequence ID" value="KAK9823368.1"/>
    <property type="molecule type" value="Genomic_DNA"/>
</dbReference>
<keyword evidence="2" id="KW-0808">Transferase</keyword>
<feature type="transmembrane region" description="Helical" evidence="9">
    <location>
        <begin position="112"/>
        <end position="134"/>
    </location>
</feature>
<feature type="compositionally biased region" description="Basic and acidic residues" evidence="8">
    <location>
        <begin position="271"/>
        <end position="284"/>
    </location>
</feature>
<evidence type="ECO:0000256" key="5">
    <source>
        <dbReference type="ARBA" id="ARBA00023133"/>
    </source>
</evidence>
<organism evidence="10 11">
    <name type="scientific">[Myrmecia] bisecta</name>
    <dbReference type="NCBI Taxonomy" id="41462"/>
    <lineage>
        <taxon>Eukaryota</taxon>
        <taxon>Viridiplantae</taxon>
        <taxon>Chlorophyta</taxon>
        <taxon>core chlorophytes</taxon>
        <taxon>Trebouxiophyceae</taxon>
        <taxon>Trebouxiales</taxon>
        <taxon>Trebouxiaceae</taxon>
        <taxon>Myrmecia</taxon>
    </lineage>
</organism>
<keyword evidence="5" id="KW-0350">Heme biosynthesis</keyword>
<comment type="caution">
    <text evidence="10">The sequence shown here is derived from an EMBL/GenBank/DDBJ whole genome shotgun (WGS) entry which is preliminary data.</text>
</comment>
<evidence type="ECO:0000256" key="9">
    <source>
        <dbReference type="SAM" id="Phobius"/>
    </source>
</evidence>
<feature type="transmembrane region" description="Helical" evidence="9">
    <location>
        <begin position="16"/>
        <end position="35"/>
    </location>
</feature>
<keyword evidence="11" id="KW-1185">Reference proteome</keyword>
<dbReference type="InterPro" id="IPR006369">
    <property type="entry name" value="Protohaem_IX_farnesylTrfase"/>
</dbReference>
<evidence type="ECO:0000313" key="11">
    <source>
        <dbReference type="Proteomes" id="UP001489004"/>
    </source>
</evidence>
<reference evidence="10 11" key="1">
    <citation type="journal article" date="2024" name="Nat. Commun.">
        <title>Phylogenomics reveals the evolutionary origins of lichenization in chlorophyte algae.</title>
        <authorList>
            <person name="Puginier C."/>
            <person name="Libourel C."/>
            <person name="Otte J."/>
            <person name="Skaloud P."/>
            <person name="Haon M."/>
            <person name="Grisel S."/>
            <person name="Petersen M."/>
            <person name="Berrin J.G."/>
            <person name="Delaux P.M."/>
            <person name="Dal Grande F."/>
            <person name="Keller J."/>
        </authorList>
    </citation>
    <scope>NUCLEOTIDE SEQUENCE [LARGE SCALE GENOMIC DNA]</scope>
    <source>
        <strain evidence="10 11">SAG 2043</strain>
    </source>
</reference>
<dbReference type="Proteomes" id="UP001489004">
    <property type="component" value="Unassembled WGS sequence"/>
</dbReference>
<dbReference type="InterPro" id="IPR044878">
    <property type="entry name" value="UbiA_sf"/>
</dbReference>
<evidence type="ECO:0000256" key="8">
    <source>
        <dbReference type="SAM" id="MobiDB-lite"/>
    </source>
</evidence>
<evidence type="ECO:0000256" key="6">
    <source>
        <dbReference type="ARBA" id="ARBA00023136"/>
    </source>
</evidence>
<evidence type="ECO:0000256" key="2">
    <source>
        <dbReference type="ARBA" id="ARBA00022679"/>
    </source>
</evidence>
<proteinExistence type="predicted"/>
<dbReference type="AlphaFoldDB" id="A0AAW1QPF5"/>